<comment type="caution">
    <text evidence="4">The sequence shown here is derived from an EMBL/GenBank/DDBJ whole genome shotgun (WGS) entry which is preliminary data.</text>
</comment>
<dbReference type="Proteomes" id="UP000575083">
    <property type="component" value="Unassembled WGS sequence"/>
</dbReference>
<name>A0A7X0PAS2_9BURK</name>
<dbReference type="PANTHER" id="PTHR47235:SF1">
    <property type="entry name" value="BLR6548 PROTEIN"/>
    <property type="match status" value="1"/>
</dbReference>
<evidence type="ECO:0000313" key="5">
    <source>
        <dbReference type="Proteomes" id="UP000575083"/>
    </source>
</evidence>
<dbReference type="Gene3D" id="3.40.50.2300">
    <property type="match status" value="2"/>
</dbReference>
<organism evidence="4 5">
    <name type="scientific">Acidovorax soli</name>
    <dbReference type="NCBI Taxonomy" id="592050"/>
    <lineage>
        <taxon>Bacteria</taxon>
        <taxon>Pseudomonadati</taxon>
        <taxon>Pseudomonadota</taxon>
        <taxon>Betaproteobacteria</taxon>
        <taxon>Burkholderiales</taxon>
        <taxon>Comamonadaceae</taxon>
        <taxon>Acidovorax</taxon>
    </lineage>
</organism>
<comment type="similarity">
    <text evidence="1">Belongs to the leucine-binding protein family.</text>
</comment>
<evidence type="ECO:0000259" key="3">
    <source>
        <dbReference type="Pfam" id="PF13458"/>
    </source>
</evidence>
<dbReference type="PANTHER" id="PTHR47235">
    <property type="entry name" value="BLR6548 PROTEIN"/>
    <property type="match status" value="1"/>
</dbReference>
<sequence length="359" mass="37996">MQAAAAHAEIVIAQVSPTKGPLAVTAVGNYEGAMAYFNAVNAKGGVNGQKIRFVHEDDQYKPEETVRLVESIAAQDKPLAFINLFGSANVLALQSSKVLERVKIPAIGATPGAEAMRSPGSPWIFHVSAGDRAQIRHILQHLSTLGIRKVSVAHQDNPMGKSGLGHFNEAAAELKLDVLGRVPVPPVGEALAGTAKALQATGAQAYVMVLVRNSGAALVRDVRAATDRTPIYGMSYVPAEAIMEKTPLESAIGVGVAQVLPNASADKTRLTRDFRAAMRTSYPKSEPSNPHLTGYVAAQVAVEAITRAGASPTPEKVTAALRQLRMDLGGLPLDFTNGQNIGTQWVDIGVVNRRGQLMY</sequence>
<dbReference type="Pfam" id="PF13458">
    <property type="entry name" value="Peripla_BP_6"/>
    <property type="match status" value="1"/>
</dbReference>
<gene>
    <name evidence="4" type="ORF">HNP48_001117</name>
</gene>
<evidence type="ECO:0000313" key="4">
    <source>
        <dbReference type="EMBL" id="MBB6558453.1"/>
    </source>
</evidence>
<protein>
    <submittedName>
        <fullName evidence="4">ABC-type branched-subunit amino acid transport system substrate-binding protein</fullName>
    </submittedName>
</protein>
<proteinExistence type="inferred from homology"/>
<evidence type="ECO:0000256" key="2">
    <source>
        <dbReference type="ARBA" id="ARBA00022729"/>
    </source>
</evidence>
<feature type="domain" description="Leucine-binding protein" evidence="3">
    <location>
        <begin position="9"/>
        <end position="349"/>
    </location>
</feature>
<keyword evidence="2" id="KW-0732">Signal</keyword>
<accession>A0A7X0PAS2</accession>
<dbReference type="EMBL" id="JACHLK010000002">
    <property type="protein sequence ID" value="MBB6558453.1"/>
    <property type="molecule type" value="Genomic_DNA"/>
</dbReference>
<reference evidence="4 5" key="1">
    <citation type="submission" date="2020-08" db="EMBL/GenBank/DDBJ databases">
        <title>Functional genomics of gut bacteria from endangered species of beetles.</title>
        <authorList>
            <person name="Carlos-Shanley C."/>
        </authorList>
    </citation>
    <scope>NUCLEOTIDE SEQUENCE [LARGE SCALE GENOMIC DNA]</scope>
    <source>
        <strain evidence="4 5">S00198</strain>
    </source>
</reference>
<evidence type="ECO:0000256" key="1">
    <source>
        <dbReference type="ARBA" id="ARBA00010062"/>
    </source>
</evidence>
<dbReference type="InterPro" id="IPR028081">
    <property type="entry name" value="Leu-bd"/>
</dbReference>
<dbReference type="CDD" id="cd06326">
    <property type="entry name" value="PBP1_ABC_ligand_binding-like"/>
    <property type="match status" value="1"/>
</dbReference>
<dbReference type="RefSeq" id="WP_184855891.1">
    <property type="nucleotide sequence ID" value="NZ_JACHLK010000002.1"/>
</dbReference>
<keyword evidence="5" id="KW-1185">Reference proteome</keyword>
<dbReference type="AlphaFoldDB" id="A0A7X0PAS2"/>
<dbReference type="SUPFAM" id="SSF53822">
    <property type="entry name" value="Periplasmic binding protein-like I"/>
    <property type="match status" value="1"/>
</dbReference>
<dbReference type="InterPro" id="IPR028082">
    <property type="entry name" value="Peripla_BP_I"/>
</dbReference>